<dbReference type="PANTHER" id="PTHR30419">
    <property type="entry name" value="HTH-TYPE TRANSCRIPTIONAL REGULATOR YBHD"/>
    <property type="match status" value="1"/>
</dbReference>
<gene>
    <name evidence="7" type="ORF">BS640_00560</name>
</gene>
<dbReference type="InterPro" id="IPR050950">
    <property type="entry name" value="HTH-type_LysR_regulators"/>
</dbReference>
<protein>
    <recommendedName>
        <fullName evidence="6">HTH lysR-type domain-containing protein</fullName>
    </recommendedName>
</protein>
<organism evidence="7 8">
    <name type="scientific">Rouxiella badensis</name>
    <dbReference type="NCBI Taxonomy" id="1646377"/>
    <lineage>
        <taxon>Bacteria</taxon>
        <taxon>Pseudomonadati</taxon>
        <taxon>Pseudomonadota</taxon>
        <taxon>Gammaproteobacteria</taxon>
        <taxon>Enterobacterales</taxon>
        <taxon>Yersiniaceae</taxon>
        <taxon>Rouxiella</taxon>
    </lineage>
</organism>
<dbReference type="AlphaFoldDB" id="A0A1X0WKX9"/>
<dbReference type="SUPFAM" id="SSF46785">
    <property type="entry name" value="Winged helix' DNA-binding domain"/>
    <property type="match status" value="1"/>
</dbReference>
<dbReference type="EMBL" id="MRWE01000001">
    <property type="protein sequence ID" value="ORJ27446.1"/>
    <property type="molecule type" value="Genomic_DNA"/>
</dbReference>
<comment type="caution">
    <text evidence="7">The sequence shown here is derived from an EMBL/GenBank/DDBJ whole genome shotgun (WGS) entry which is preliminary data.</text>
</comment>
<dbReference type="RefSeq" id="WP_084911584.1">
    <property type="nucleotide sequence ID" value="NZ_MRWE01000001.1"/>
</dbReference>
<evidence type="ECO:0000256" key="3">
    <source>
        <dbReference type="ARBA" id="ARBA00023015"/>
    </source>
</evidence>
<dbReference type="InterPro" id="IPR036388">
    <property type="entry name" value="WH-like_DNA-bd_sf"/>
</dbReference>
<dbReference type="PRINTS" id="PR00039">
    <property type="entry name" value="HTHLYSR"/>
</dbReference>
<dbReference type="Pfam" id="PF00126">
    <property type="entry name" value="HTH_1"/>
    <property type="match status" value="1"/>
</dbReference>
<dbReference type="InterPro" id="IPR000847">
    <property type="entry name" value="LysR_HTH_N"/>
</dbReference>
<evidence type="ECO:0000256" key="5">
    <source>
        <dbReference type="ARBA" id="ARBA00023163"/>
    </source>
</evidence>
<comment type="similarity">
    <text evidence="1">Belongs to the LysR transcriptional regulatory family.</text>
</comment>
<proteinExistence type="inferred from homology"/>
<dbReference type="InterPro" id="IPR005119">
    <property type="entry name" value="LysR_subst-bd"/>
</dbReference>
<evidence type="ECO:0000313" key="8">
    <source>
        <dbReference type="Proteomes" id="UP000192536"/>
    </source>
</evidence>
<name>A0A1X0WKX9_9GAMM</name>
<dbReference type="Gene3D" id="1.10.10.10">
    <property type="entry name" value="Winged helix-like DNA-binding domain superfamily/Winged helix DNA-binding domain"/>
    <property type="match status" value="1"/>
</dbReference>
<dbReference type="InterPro" id="IPR036390">
    <property type="entry name" value="WH_DNA-bd_sf"/>
</dbReference>
<sequence length="300" mass="33944">MDLKRMRYFCTIVEQGSISHAARVLNMAQPPLSKRMQELEAEIGAPLFDRTNRALIPTEAGVYLYQNAKEILNNIDNIRLQTLLIASRNKKIIRIGISYLFLSYFSSFIHKLSQRYPEIEINISVADSSHLEFLLVQRIIDIALIQKPKMTKAFDVIEMGPMKLVAVIAKSLLPEKPRKSITLEALTRFPLVLLHRAGGNGTFEVLIDSLHKYAHEINVIMQVSEPRLIIELFNLGVEAATLLPASEVNSKNLYNYHVVDVASPPSLFVPMVVRLTHVIGNPTINEIWEWGLELQSKGSF</sequence>
<dbReference type="Pfam" id="PF03466">
    <property type="entry name" value="LysR_substrate"/>
    <property type="match status" value="1"/>
</dbReference>
<evidence type="ECO:0000256" key="4">
    <source>
        <dbReference type="ARBA" id="ARBA00023125"/>
    </source>
</evidence>
<dbReference type="GO" id="GO:0003677">
    <property type="term" value="F:DNA binding"/>
    <property type="evidence" value="ECO:0007669"/>
    <property type="project" value="UniProtKB-KW"/>
</dbReference>
<dbReference type="Proteomes" id="UP000192536">
    <property type="component" value="Unassembled WGS sequence"/>
</dbReference>
<dbReference type="SUPFAM" id="SSF53850">
    <property type="entry name" value="Periplasmic binding protein-like II"/>
    <property type="match status" value="1"/>
</dbReference>
<keyword evidence="4" id="KW-0238">DNA-binding</keyword>
<accession>A0A1X0WKX9</accession>
<evidence type="ECO:0000259" key="6">
    <source>
        <dbReference type="PROSITE" id="PS50931"/>
    </source>
</evidence>
<evidence type="ECO:0000256" key="2">
    <source>
        <dbReference type="ARBA" id="ARBA00022491"/>
    </source>
</evidence>
<reference evidence="7 8" key="1">
    <citation type="journal article" date="2017" name="Int. J. Syst. Evol. Microbiol.">
        <title>Rouxiella badensis sp. nov. and Rouxiella silvae sp. nov. isolated from peat bog soil in Germany and emendation of the genus description.</title>
        <authorList>
            <person name="Le Fleche-Mateos A."/>
            <person name="Kugler J.H."/>
            <person name="Hansen S.H."/>
            <person name="Syldatk C."/>
            <person name="Hausmann R."/>
            <person name="Lomprez F."/>
            <person name="Vandenbogaert M."/>
            <person name="Manuguerra J.C."/>
            <person name="Grimont P.A."/>
        </authorList>
    </citation>
    <scope>NUCLEOTIDE SEQUENCE [LARGE SCALE GENOMIC DNA]</scope>
    <source>
        <strain evidence="7 8">DSM 100043</strain>
    </source>
</reference>
<evidence type="ECO:0000256" key="1">
    <source>
        <dbReference type="ARBA" id="ARBA00009437"/>
    </source>
</evidence>
<dbReference type="Gene3D" id="3.40.190.290">
    <property type="match status" value="1"/>
</dbReference>
<keyword evidence="2" id="KW-0678">Repressor</keyword>
<dbReference type="PROSITE" id="PS50931">
    <property type="entry name" value="HTH_LYSR"/>
    <property type="match status" value="1"/>
</dbReference>
<dbReference type="CDD" id="cd05466">
    <property type="entry name" value="PBP2_LTTR_substrate"/>
    <property type="match status" value="1"/>
</dbReference>
<feature type="domain" description="HTH lysR-type" evidence="6">
    <location>
        <begin position="1"/>
        <end position="58"/>
    </location>
</feature>
<keyword evidence="8" id="KW-1185">Reference proteome</keyword>
<dbReference type="FunFam" id="1.10.10.10:FF:000001">
    <property type="entry name" value="LysR family transcriptional regulator"/>
    <property type="match status" value="1"/>
</dbReference>
<keyword evidence="5" id="KW-0804">Transcription</keyword>
<dbReference type="STRING" id="1646377.BS640_00560"/>
<dbReference type="PANTHER" id="PTHR30419:SF8">
    <property type="entry name" value="NITROGEN ASSIMILATION TRANSCRIPTIONAL ACTIVATOR-RELATED"/>
    <property type="match status" value="1"/>
</dbReference>
<dbReference type="GO" id="GO:0005829">
    <property type="term" value="C:cytosol"/>
    <property type="evidence" value="ECO:0007669"/>
    <property type="project" value="TreeGrafter"/>
</dbReference>
<dbReference type="GO" id="GO:0003700">
    <property type="term" value="F:DNA-binding transcription factor activity"/>
    <property type="evidence" value="ECO:0007669"/>
    <property type="project" value="InterPro"/>
</dbReference>
<evidence type="ECO:0000313" key="7">
    <source>
        <dbReference type="EMBL" id="ORJ27446.1"/>
    </source>
</evidence>
<keyword evidence="3" id="KW-0805">Transcription regulation</keyword>